<gene>
    <name evidence="1" type="ORF">SAMN05421642_12552</name>
</gene>
<dbReference type="InterPro" id="IPR003462">
    <property type="entry name" value="ODC_Mu_crystall"/>
</dbReference>
<dbReference type="AlphaFoldDB" id="A0A239N0Y5"/>
<dbReference type="EMBL" id="FZOW01000025">
    <property type="protein sequence ID" value="SNT48133.1"/>
    <property type="molecule type" value="Genomic_DNA"/>
</dbReference>
<dbReference type="PANTHER" id="PTHR13812">
    <property type="entry name" value="KETIMINE REDUCTASE MU-CRYSTALLIN"/>
    <property type="match status" value="1"/>
</dbReference>
<proteinExistence type="predicted"/>
<dbReference type="Proteomes" id="UP000198327">
    <property type="component" value="Unassembled WGS sequence"/>
</dbReference>
<dbReference type="PIRSF" id="PIRSF001439">
    <property type="entry name" value="CryM"/>
    <property type="match status" value="1"/>
</dbReference>
<dbReference type="PANTHER" id="PTHR13812:SF19">
    <property type="entry name" value="KETIMINE REDUCTASE MU-CRYSTALLIN"/>
    <property type="match status" value="1"/>
</dbReference>
<sequence>MHKEDIPLKRSILHLESLVTPRQAVEAIEAAVLSGIRVSHDPPRQVVQVAHGQLLLMPSEDGSYAGVKVATVAPANPQSGLPRIQGQYLLFDAQTLTLVATMDGVALTNLRTSAVSIAAIKPFLRSKTQQLRVVCFGYGPQGRAHIDALTETVDTTPETTWVARDSSRARASLGPDASLVTAGSMHANQVVAEADIVFCATSAHQPLFDGDLPSDDAVVVAVGSHEPHVREIDARLMRRAHVVVEDTATALREAGDVIMAIDDGEISASDLIEMSDVITGRVQLEPNRPTVFKSSGMAWQDLVVAAAAVDSGSRD</sequence>
<keyword evidence="2" id="KW-1185">Reference proteome</keyword>
<protein>
    <submittedName>
        <fullName evidence="1">Ornithine cyclodeaminase</fullName>
    </submittedName>
</protein>
<dbReference type="Gene3D" id="3.30.1780.10">
    <property type="entry name" value="ornithine cyclodeaminase, domain 1"/>
    <property type="match status" value="1"/>
</dbReference>
<organism evidence="1 2">
    <name type="scientific">Rhodococcoides kyotonense</name>
    <dbReference type="NCBI Taxonomy" id="398843"/>
    <lineage>
        <taxon>Bacteria</taxon>
        <taxon>Bacillati</taxon>
        <taxon>Actinomycetota</taxon>
        <taxon>Actinomycetes</taxon>
        <taxon>Mycobacteriales</taxon>
        <taxon>Nocardiaceae</taxon>
        <taxon>Rhodococcoides</taxon>
    </lineage>
</organism>
<dbReference type="InterPro" id="IPR036291">
    <property type="entry name" value="NAD(P)-bd_dom_sf"/>
</dbReference>
<reference evidence="2" key="1">
    <citation type="submission" date="2017-06" db="EMBL/GenBank/DDBJ databases">
        <authorList>
            <person name="Varghese N."/>
            <person name="Submissions S."/>
        </authorList>
    </citation>
    <scope>NUCLEOTIDE SEQUENCE [LARGE SCALE GENOMIC DNA]</scope>
    <source>
        <strain evidence="2">JCM 23211</strain>
    </source>
</reference>
<dbReference type="Gene3D" id="3.40.50.720">
    <property type="entry name" value="NAD(P)-binding Rossmann-like Domain"/>
    <property type="match status" value="1"/>
</dbReference>
<dbReference type="RefSeq" id="WP_089252168.1">
    <property type="nucleotide sequence ID" value="NZ_FZOW01000025.1"/>
</dbReference>
<dbReference type="Pfam" id="PF02423">
    <property type="entry name" value="OCD_Mu_crystall"/>
    <property type="match status" value="1"/>
</dbReference>
<evidence type="ECO:0000313" key="2">
    <source>
        <dbReference type="Proteomes" id="UP000198327"/>
    </source>
</evidence>
<evidence type="ECO:0000313" key="1">
    <source>
        <dbReference type="EMBL" id="SNT48133.1"/>
    </source>
</evidence>
<dbReference type="InterPro" id="IPR023401">
    <property type="entry name" value="ODC_N"/>
</dbReference>
<dbReference type="SUPFAM" id="SSF51735">
    <property type="entry name" value="NAD(P)-binding Rossmann-fold domains"/>
    <property type="match status" value="1"/>
</dbReference>
<dbReference type="OrthoDB" id="4311033at2"/>
<accession>A0A239N0Y5</accession>
<name>A0A239N0Y5_9NOCA</name>
<dbReference type="GO" id="GO:0005737">
    <property type="term" value="C:cytoplasm"/>
    <property type="evidence" value="ECO:0007669"/>
    <property type="project" value="TreeGrafter"/>
</dbReference>